<evidence type="ECO:0000256" key="1">
    <source>
        <dbReference type="ARBA" id="ARBA00022491"/>
    </source>
</evidence>
<dbReference type="EMBL" id="FOFT01000003">
    <property type="protein sequence ID" value="SEQ79300.1"/>
    <property type="molecule type" value="Genomic_DNA"/>
</dbReference>
<feature type="region of interest" description="Disordered" evidence="5">
    <location>
        <begin position="329"/>
        <end position="351"/>
    </location>
</feature>
<name>A0A1H9IXJ5_9PSEU</name>
<accession>A0A1H9IXJ5</accession>
<keyword evidence="3" id="KW-0238">DNA-binding</keyword>
<dbReference type="Gene3D" id="1.10.260.40">
    <property type="entry name" value="lambda repressor-like DNA-binding domains"/>
    <property type="match status" value="1"/>
</dbReference>
<evidence type="ECO:0000256" key="3">
    <source>
        <dbReference type="ARBA" id="ARBA00023125"/>
    </source>
</evidence>
<organism evidence="7 8">
    <name type="scientific">Lentzea flaviverrucosa</name>
    <dbReference type="NCBI Taxonomy" id="200379"/>
    <lineage>
        <taxon>Bacteria</taxon>
        <taxon>Bacillati</taxon>
        <taxon>Actinomycetota</taxon>
        <taxon>Actinomycetes</taxon>
        <taxon>Pseudonocardiales</taxon>
        <taxon>Pseudonocardiaceae</taxon>
        <taxon>Lentzea</taxon>
    </lineage>
</organism>
<dbReference type="GO" id="GO:0000976">
    <property type="term" value="F:transcription cis-regulatory region binding"/>
    <property type="evidence" value="ECO:0007669"/>
    <property type="project" value="TreeGrafter"/>
</dbReference>
<dbReference type="Gene3D" id="3.40.50.2300">
    <property type="match status" value="2"/>
</dbReference>
<dbReference type="PROSITE" id="PS50932">
    <property type="entry name" value="HTH_LACI_2"/>
    <property type="match status" value="1"/>
</dbReference>
<reference evidence="8" key="1">
    <citation type="submission" date="2016-10" db="EMBL/GenBank/DDBJ databases">
        <authorList>
            <person name="Varghese N."/>
            <person name="Submissions S."/>
        </authorList>
    </citation>
    <scope>NUCLEOTIDE SEQUENCE [LARGE SCALE GENOMIC DNA]</scope>
    <source>
        <strain evidence="8">CGMCC 4.578</strain>
    </source>
</reference>
<dbReference type="InterPro" id="IPR010982">
    <property type="entry name" value="Lambda_DNA-bd_dom_sf"/>
</dbReference>
<proteinExistence type="predicted"/>
<dbReference type="CDD" id="cd01392">
    <property type="entry name" value="HTH_LacI"/>
    <property type="match status" value="1"/>
</dbReference>
<sequence length="351" mass="37293">MGRTRVTLADVAAASGVSVTTASLVLTGRARELRISEDAERRVRSTAQELGYRRGVLVSGPRPGPSRTIGFVLDTVTSSGLAGEVVKGAVEAAYRHGFMLFAGETGGDPGLERSLVEAMRDRRADGIVLATTHTRAIAVPERLHHGPAVLLNATAGARSAIPSVVSDEEQGGRSAARLLVDAGHRQGVHLIGAGPGSYDVPPHSIAAVQRLIGLREVFAVAGVEVVSAHRCPRWTPEDGYDATRQLLRHHLPKALVCFDDRLAFGAYQALGEAGLSVPGDVSVLGFDDHPVASWMRPRLTTIAMPHHELGVQAVEVLVEMLGRRGRGTRPPLIRRVPMPVREGGSVARPQP</sequence>
<dbReference type="GO" id="GO:0003700">
    <property type="term" value="F:DNA-binding transcription factor activity"/>
    <property type="evidence" value="ECO:0007669"/>
    <property type="project" value="TreeGrafter"/>
</dbReference>
<dbReference type="Pfam" id="PF00532">
    <property type="entry name" value="Peripla_BP_1"/>
    <property type="match status" value="1"/>
</dbReference>
<dbReference type="AlphaFoldDB" id="A0A1H9IXJ5"/>
<evidence type="ECO:0000313" key="7">
    <source>
        <dbReference type="EMBL" id="SEQ79300.1"/>
    </source>
</evidence>
<gene>
    <name evidence="7" type="ORF">SAMN05216195_10356</name>
</gene>
<dbReference type="OrthoDB" id="9798934at2"/>
<dbReference type="SMART" id="SM00354">
    <property type="entry name" value="HTH_LACI"/>
    <property type="match status" value="1"/>
</dbReference>
<dbReference type="PANTHER" id="PTHR30146:SF148">
    <property type="entry name" value="HTH-TYPE TRANSCRIPTIONAL REPRESSOR PURR-RELATED"/>
    <property type="match status" value="1"/>
</dbReference>
<keyword evidence="2" id="KW-0805">Transcription regulation</keyword>
<evidence type="ECO:0000256" key="5">
    <source>
        <dbReference type="SAM" id="MobiDB-lite"/>
    </source>
</evidence>
<evidence type="ECO:0000256" key="4">
    <source>
        <dbReference type="ARBA" id="ARBA00023163"/>
    </source>
</evidence>
<feature type="domain" description="HTH lacI-type" evidence="6">
    <location>
        <begin position="6"/>
        <end position="59"/>
    </location>
</feature>
<dbReference type="SUPFAM" id="SSF47413">
    <property type="entry name" value="lambda repressor-like DNA-binding domains"/>
    <property type="match status" value="1"/>
</dbReference>
<evidence type="ECO:0000256" key="2">
    <source>
        <dbReference type="ARBA" id="ARBA00023015"/>
    </source>
</evidence>
<dbReference type="PANTHER" id="PTHR30146">
    <property type="entry name" value="LACI-RELATED TRANSCRIPTIONAL REPRESSOR"/>
    <property type="match status" value="1"/>
</dbReference>
<dbReference type="SUPFAM" id="SSF53822">
    <property type="entry name" value="Periplasmic binding protein-like I"/>
    <property type="match status" value="1"/>
</dbReference>
<evidence type="ECO:0000313" key="8">
    <source>
        <dbReference type="Proteomes" id="UP000199028"/>
    </source>
</evidence>
<dbReference type="CDD" id="cd06288">
    <property type="entry name" value="PBP1_sucrose_transcription_regulator"/>
    <property type="match status" value="1"/>
</dbReference>
<dbReference type="InterPro" id="IPR000843">
    <property type="entry name" value="HTH_LacI"/>
</dbReference>
<protein>
    <submittedName>
        <fullName evidence="7">LacI family transcriptional regulator</fullName>
    </submittedName>
</protein>
<dbReference type="Proteomes" id="UP000199028">
    <property type="component" value="Unassembled WGS sequence"/>
</dbReference>
<dbReference type="InterPro" id="IPR028082">
    <property type="entry name" value="Peripla_BP_I"/>
</dbReference>
<keyword evidence="8" id="KW-1185">Reference proteome</keyword>
<dbReference type="InterPro" id="IPR001761">
    <property type="entry name" value="Peripla_BP/Lac1_sug-bd_dom"/>
</dbReference>
<keyword evidence="1" id="KW-0678">Repressor</keyword>
<evidence type="ECO:0000259" key="6">
    <source>
        <dbReference type="PROSITE" id="PS50932"/>
    </source>
</evidence>
<dbReference type="Pfam" id="PF00356">
    <property type="entry name" value="LacI"/>
    <property type="match status" value="1"/>
</dbReference>
<keyword evidence="4" id="KW-0804">Transcription</keyword>